<accession>A0A165XJB6</accession>
<feature type="domain" description="Flagellin C-terminal" evidence="1">
    <location>
        <begin position="271"/>
        <end position="350"/>
    </location>
</feature>
<dbReference type="AlphaFoldDB" id="A0A165XJB6"/>
<comment type="caution">
    <text evidence="2">The sequence shown here is derived from an EMBL/GenBank/DDBJ whole genome shotgun (WGS) entry which is preliminary data.</text>
</comment>
<keyword evidence="3" id="KW-1185">Reference proteome</keyword>
<keyword evidence="2" id="KW-0966">Cell projection</keyword>
<dbReference type="Pfam" id="PF00700">
    <property type="entry name" value="Flagellin_C"/>
    <property type="match status" value="1"/>
</dbReference>
<evidence type="ECO:0000313" key="2">
    <source>
        <dbReference type="EMBL" id="KZL17760.1"/>
    </source>
</evidence>
<dbReference type="Gene3D" id="1.20.1330.10">
    <property type="entry name" value="f41 fragment of flagellin, N-terminal domain"/>
    <property type="match status" value="1"/>
</dbReference>
<dbReference type="SUPFAM" id="SSF64518">
    <property type="entry name" value="Phase 1 flagellin"/>
    <property type="match status" value="1"/>
</dbReference>
<proteinExistence type="predicted"/>
<evidence type="ECO:0000313" key="3">
    <source>
        <dbReference type="Proteomes" id="UP000076577"/>
    </source>
</evidence>
<dbReference type="Proteomes" id="UP000076577">
    <property type="component" value="Unassembled WGS sequence"/>
</dbReference>
<dbReference type="STRING" id="989403.SAMN05421798_101273"/>
<gene>
    <name evidence="2" type="ORF">PsAD2_02877</name>
</gene>
<sequence>MVYSVSTLSSSLSLSNYLIQHRANVDKAAIESISEKVADYGLAMGAQAGLATSFHVEWDMLQSQLDANSALVARMEVMTLSLNDIQTSGSEFTANLLALEQDTGFLETASDLAYTEIGKLVSSLNTGVGGVYLFGGINTDTAPMTAFEDGPEAAIETAFQTYFGFVIDDPATASIPTSGDPAGQDWETFLGSAVLNDIFGADWSPTWSSATEEKMTATISEGVTTTGSESADDEAFRELAKGLSIIAVFGKLDVSVETGSLISGKAVESLNVATNEVISLAAQVGAIAEKITSTNTDIELKSDMLNLRINDLENVDPARAAIELSLAQTQLEATYAITAQMKNLSIMNYL</sequence>
<dbReference type="InterPro" id="IPR046358">
    <property type="entry name" value="Flagellin_C"/>
</dbReference>
<dbReference type="RefSeq" id="WP_074881686.1">
    <property type="nucleotide sequence ID" value="NZ_FOFM01000001.1"/>
</dbReference>
<dbReference type="EMBL" id="LMCB01000029">
    <property type="protein sequence ID" value="KZL17760.1"/>
    <property type="molecule type" value="Genomic_DNA"/>
</dbReference>
<organism evidence="2 3">
    <name type="scientific">Pseudovibrio axinellae</name>
    <dbReference type="NCBI Taxonomy" id="989403"/>
    <lineage>
        <taxon>Bacteria</taxon>
        <taxon>Pseudomonadati</taxon>
        <taxon>Pseudomonadota</taxon>
        <taxon>Alphaproteobacteria</taxon>
        <taxon>Hyphomicrobiales</taxon>
        <taxon>Stappiaceae</taxon>
        <taxon>Pseudovibrio</taxon>
    </lineage>
</organism>
<dbReference type="OrthoDB" id="7312911at2"/>
<dbReference type="NCBIfam" id="NF004669">
    <property type="entry name" value="PRK06008.1"/>
    <property type="match status" value="1"/>
</dbReference>
<keyword evidence="2" id="KW-0282">Flagellum</keyword>
<keyword evidence="2" id="KW-0969">Cilium</keyword>
<dbReference type="PATRIC" id="fig|989403.3.peg.3087"/>
<evidence type="ECO:0000259" key="1">
    <source>
        <dbReference type="Pfam" id="PF00700"/>
    </source>
</evidence>
<name>A0A165XJB6_9HYPH</name>
<protein>
    <submittedName>
        <fullName evidence="2">Flagellar hook-associated protein FlgL</fullName>
    </submittedName>
</protein>
<reference evidence="2 3" key="1">
    <citation type="journal article" date="2016" name="Front. Microbiol.">
        <title>Comparative Genomic Analysis Reveals a Diverse Repertoire of Genes Involved in Prokaryote-Eukaryote Interactions within the Pseudovibrio Genus.</title>
        <authorList>
            <person name="Romano S."/>
            <person name="Fernandez-Guerra A."/>
            <person name="Reen F.J."/>
            <person name="Glockner F.O."/>
            <person name="Crowley S.P."/>
            <person name="O'Sullivan O."/>
            <person name="Cotter P.D."/>
            <person name="Adams C."/>
            <person name="Dobson A.D."/>
            <person name="O'Gara F."/>
        </authorList>
    </citation>
    <scope>NUCLEOTIDE SEQUENCE [LARGE SCALE GENOMIC DNA]</scope>
    <source>
        <strain evidence="2 3">Ad2</strain>
    </source>
</reference>